<dbReference type="HOGENOM" id="CLU_032542_0_0_10"/>
<dbReference type="Proteomes" id="UP000002774">
    <property type="component" value="Chromosome"/>
</dbReference>
<evidence type="ECO:0008006" key="3">
    <source>
        <dbReference type="Google" id="ProtNLM"/>
    </source>
</evidence>
<organism evidence="1 2">
    <name type="scientific">Mucilaginibacter paludis DSM 18603</name>
    <dbReference type="NCBI Taxonomy" id="714943"/>
    <lineage>
        <taxon>Bacteria</taxon>
        <taxon>Pseudomonadati</taxon>
        <taxon>Bacteroidota</taxon>
        <taxon>Sphingobacteriia</taxon>
        <taxon>Sphingobacteriales</taxon>
        <taxon>Sphingobacteriaceae</taxon>
        <taxon>Mucilaginibacter</taxon>
    </lineage>
</organism>
<protein>
    <recommendedName>
        <fullName evidence="3">NERD domain-containing protein</fullName>
    </recommendedName>
</protein>
<reference evidence="1" key="1">
    <citation type="submission" date="2011-09" db="EMBL/GenBank/DDBJ databases">
        <title>The permanent draft genome of Mucilaginibacter paludis DSM 18603.</title>
        <authorList>
            <consortium name="US DOE Joint Genome Institute (JGI-PGF)"/>
            <person name="Lucas S."/>
            <person name="Han J."/>
            <person name="Lapidus A."/>
            <person name="Bruce D."/>
            <person name="Goodwin L."/>
            <person name="Pitluck S."/>
            <person name="Peters L."/>
            <person name="Kyrpides N."/>
            <person name="Mavromatis K."/>
            <person name="Ivanova N."/>
            <person name="Mikhailova N."/>
            <person name="Held B."/>
            <person name="Detter J.C."/>
            <person name="Tapia R."/>
            <person name="Han C."/>
            <person name="Land M."/>
            <person name="Hauser L."/>
            <person name="Markowitz V."/>
            <person name="Cheng J.-F."/>
            <person name="Hugenholtz P."/>
            <person name="Woyke T."/>
            <person name="Wu D."/>
            <person name="Tindall B."/>
            <person name="Brambilla E."/>
            <person name="Klenk H.-P."/>
            <person name="Eisen J.A."/>
        </authorList>
    </citation>
    <scope>NUCLEOTIDE SEQUENCE [LARGE SCALE GENOMIC DNA]</scope>
    <source>
        <strain evidence="1">DSM 18603</strain>
    </source>
</reference>
<dbReference type="EMBL" id="CM001403">
    <property type="protein sequence ID" value="EHQ27542.1"/>
    <property type="molecule type" value="Genomic_DNA"/>
</dbReference>
<gene>
    <name evidence="1" type="ORF">Mucpa_3443</name>
</gene>
<dbReference type="RefSeq" id="WP_008508026.1">
    <property type="nucleotide sequence ID" value="NZ_CM001403.1"/>
</dbReference>
<evidence type="ECO:0000313" key="2">
    <source>
        <dbReference type="Proteomes" id="UP000002774"/>
    </source>
</evidence>
<evidence type="ECO:0000313" key="1">
    <source>
        <dbReference type="EMBL" id="EHQ27542.1"/>
    </source>
</evidence>
<sequence length="584" mass="69457">MTEIELEIEQLSHKIKKEVARFELESFAGFFTYFIKQRPDKSGEHILNKYGSKLKDWQYLIALNATAEERGNEVFSLEHNDLISGWADDLNKIKELYQQQSLGDIDTARDLLNRFIHQASFQTFFDNGALSYMEQDIDRLKRVFTRFDEIIEKRFGVTIEVIIKWIKFAEELSQHKDRELNAYQNTKEFQAFLINSHGDKTFEQRISRLPVAIREALDTFQLCTHASFKFRREEFHEQFTEEPIIHLLAMVTMFPESDPKFLFYAQANPIEQNPIMWLPSNEYLHIYQKQLPIAFGSFLYQFLLQEPKVADKLRKHRDHVLEVKTLEVFKKLFAQAKEAFFYTNYRVKHNTEQDILVLYKDIALIIEVKASKFREPYRNSEKGFERIRADFKDAIQYGYDQCLRVEDMFYGEEQFDIIENDKVAHTVNPKRFNYVHSIIVTLERWGPVQTDLNLLLKKEPDEEFPWSVYIDDLETFILALKKQFNNPVSNFMQFLTSRRKIHGRMYATDEMDICGTFLSNKNLYFKITDNPEASMTFSPENQEVFDDLYYTGLGFDDEFFIEIKKKRRPISKIKIEGYMLSRKP</sequence>
<dbReference type="STRING" id="714943.Mucpa_3443"/>
<dbReference type="eggNOG" id="ENOG502Z9GZ">
    <property type="taxonomic scope" value="Bacteria"/>
</dbReference>
<dbReference type="OrthoDB" id="7060647at2"/>
<name>H1YIC9_9SPHI</name>
<keyword evidence="2" id="KW-1185">Reference proteome</keyword>
<proteinExistence type="predicted"/>
<accession>H1YIC9</accession>
<dbReference type="AlphaFoldDB" id="H1YIC9"/>